<feature type="region of interest" description="Disordered" evidence="1">
    <location>
        <begin position="186"/>
        <end position="221"/>
    </location>
</feature>
<dbReference type="OrthoDB" id="271251at2"/>
<name>A0A5B9QWT5_9BACT</name>
<evidence type="ECO:0000313" key="3">
    <source>
        <dbReference type="EMBL" id="QEG42369.1"/>
    </source>
</evidence>
<dbReference type="RefSeq" id="WP_068131673.1">
    <property type="nucleotide sequence ID" value="NZ_CP042914.1"/>
</dbReference>
<feature type="region of interest" description="Disordered" evidence="1">
    <location>
        <begin position="238"/>
        <end position="278"/>
    </location>
</feature>
<evidence type="ECO:0000256" key="2">
    <source>
        <dbReference type="SAM" id="Phobius"/>
    </source>
</evidence>
<feature type="transmembrane region" description="Helical" evidence="2">
    <location>
        <begin position="115"/>
        <end position="140"/>
    </location>
</feature>
<keyword evidence="2" id="KW-0472">Membrane</keyword>
<gene>
    <name evidence="3" type="ORF">UC8_44030</name>
</gene>
<keyword evidence="2" id="KW-0812">Transmembrane</keyword>
<dbReference type="KEGG" id="rul:UC8_44030"/>
<dbReference type="AlphaFoldDB" id="A0A5B9QWT5"/>
<feature type="transmembrane region" description="Helical" evidence="2">
    <location>
        <begin position="83"/>
        <end position="103"/>
    </location>
</feature>
<evidence type="ECO:0000313" key="4">
    <source>
        <dbReference type="Proteomes" id="UP000325286"/>
    </source>
</evidence>
<evidence type="ECO:0000256" key="1">
    <source>
        <dbReference type="SAM" id="MobiDB-lite"/>
    </source>
</evidence>
<accession>A0A5B9QWT5</accession>
<keyword evidence="4" id="KW-1185">Reference proteome</keyword>
<feature type="transmembrane region" description="Helical" evidence="2">
    <location>
        <begin position="57"/>
        <end position="77"/>
    </location>
</feature>
<dbReference type="EMBL" id="CP042914">
    <property type="protein sequence ID" value="QEG42369.1"/>
    <property type="molecule type" value="Genomic_DNA"/>
</dbReference>
<reference evidence="3 4" key="1">
    <citation type="submission" date="2019-08" db="EMBL/GenBank/DDBJ databases">
        <title>Deep-cultivation of Planctomycetes and their phenomic and genomic characterization uncovers novel biology.</title>
        <authorList>
            <person name="Wiegand S."/>
            <person name="Jogler M."/>
            <person name="Boedeker C."/>
            <person name="Pinto D."/>
            <person name="Vollmers J."/>
            <person name="Rivas-Marin E."/>
            <person name="Kohn T."/>
            <person name="Peeters S.H."/>
            <person name="Heuer A."/>
            <person name="Rast P."/>
            <person name="Oberbeckmann S."/>
            <person name="Bunk B."/>
            <person name="Jeske O."/>
            <person name="Meyerdierks A."/>
            <person name="Storesund J.E."/>
            <person name="Kallscheuer N."/>
            <person name="Luecker S."/>
            <person name="Lage O.M."/>
            <person name="Pohl T."/>
            <person name="Merkel B.J."/>
            <person name="Hornburger P."/>
            <person name="Mueller R.-W."/>
            <person name="Bruemmer F."/>
            <person name="Labrenz M."/>
            <person name="Spormann A.M."/>
            <person name="Op den Camp H."/>
            <person name="Overmann J."/>
            <person name="Amann R."/>
            <person name="Jetten M.S.M."/>
            <person name="Mascher T."/>
            <person name="Medema M.H."/>
            <person name="Devos D.P."/>
            <person name="Kaster A.-K."/>
            <person name="Ovreas L."/>
            <person name="Rohde M."/>
            <person name="Galperin M.Y."/>
            <person name="Jogler C."/>
        </authorList>
    </citation>
    <scope>NUCLEOTIDE SEQUENCE [LARGE SCALE GENOMIC DNA]</scope>
    <source>
        <strain evidence="3 4">UC8</strain>
    </source>
</reference>
<organism evidence="3 4">
    <name type="scientific">Roseimaritima ulvae</name>
    <dbReference type="NCBI Taxonomy" id="980254"/>
    <lineage>
        <taxon>Bacteria</taxon>
        <taxon>Pseudomonadati</taxon>
        <taxon>Planctomycetota</taxon>
        <taxon>Planctomycetia</taxon>
        <taxon>Pirellulales</taxon>
        <taxon>Pirellulaceae</taxon>
        <taxon>Roseimaritima</taxon>
    </lineage>
</organism>
<dbReference type="Proteomes" id="UP000325286">
    <property type="component" value="Chromosome"/>
</dbReference>
<proteinExistence type="predicted"/>
<feature type="compositionally biased region" description="Polar residues" evidence="1">
    <location>
        <begin position="193"/>
        <end position="206"/>
    </location>
</feature>
<keyword evidence="2" id="KW-1133">Transmembrane helix</keyword>
<sequence length="278" mass="28621">MSDTELFNPASFDAPALLAIAALALLLVVAWFLVVGYSMKFSLSIVGAGRFGFWKSILIVLLAGGSSSIISTTLMMISPGDPFMALLSLVAAVIAYCLVISLVAQCSFGKGFLTYLLNGCFNLLGAIPVVILLFVGLIGVRQMVDPEGLKMDRLKMDMAQVQATGEGADLGDLDLTAINNAAAGETAGGVATPNRTQASRSGSQALPQRLPPVVDQSSSGSGSGGFFGWGAKAADKPYPGFDVGGECRSGCAKNRATPTKPPAVPLSPSSPQANPFAN</sequence>
<feature type="compositionally biased region" description="Polar residues" evidence="1">
    <location>
        <begin position="267"/>
        <end position="278"/>
    </location>
</feature>
<protein>
    <submittedName>
        <fullName evidence="3">Uncharacterized protein</fullName>
    </submittedName>
</protein>
<feature type="transmembrane region" description="Helical" evidence="2">
    <location>
        <begin position="16"/>
        <end position="37"/>
    </location>
</feature>